<keyword evidence="4" id="KW-1185">Reference proteome</keyword>
<evidence type="ECO:0000259" key="2">
    <source>
        <dbReference type="Pfam" id="PF07879"/>
    </source>
</evidence>
<dbReference type="Proteomes" id="UP000199233">
    <property type="component" value="Unassembled WGS sequence"/>
</dbReference>
<dbReference type="EMBL" id="FOFS01000009">
    <property type="protein sequence ID" value="SEQ68782.1"/>
    <property type="molecule type" value="Genomic_DNA"/>
</dbReference>
<protein>
    <submittedName>
        <fullName evidence="3">Polyhydroxyalkanoate synthesis repressor PhaR</fullName>
    </submittedName>
</protein>
<dbReference type="AlphaFoldDB" id="A0A1H9I2Q5"/>
<dbReference type="InterPro" id="IPR012909">
    <property type="entry name" value="PHA_DNA-bd_N"/>
</dbReference>
<dbReference type="NCBIfam" id="TIGR01848">
    <property type="entry name" value="PHA_reg_PhaR"/>
    <property type="match status" value="1"/>
</dbReference>
<accession>A0A1H9I2Q5</accession>
<evidence type="ECO:0000313" key="4">
    <source>
        <dbReference type="Proteomes" id="UP000199233"/>
    </source>
</evidence>
<dbReference type="OrthoDB" id="9795345at2"/>
<proteinExistence type="predicted"/>
<dbReference type="RefSeq" id="WP_093286620.1">
    <property type="nucleotide sequence ID" value="NZ_FOFS01000009.1"/>
</dbReference>
<name>A0A1H9I2Q5_9GAMM</name>
<evidence type="ECO:0000313" key="3">
    <source>
        <dbReference type="EMBL" id="SEQ68782.1"/>
    </source>
</evidence>
<evidence type="ECO:0000259" key="1">
    <source>
        <dbReference type="Pfam" id="PF05233"/>
    </source>
</evidence>
<sequence length="175" mass="20779">MSDVRIIKKYPNRRLYDTHISRYITVEEIRQLVIKDIKFRVEDKRTHEDITRSILLQVIAEQEEGGNPIFTTELLEFIIRYYGDPMQSSIGRYLELSARLFQQQQGHFTEQLRQMLGQAQQPLSVLKELADRQVPIWRSVRKEFLHNIQERARAIKRRAGIEDEERSKSPSDPMP</sequence>
<organism evidence="3 4">
    <name type="scientific">Solimonas aquatica</name>
    <dbReference type="NCBI Taxonomy" id="489703"/>
    <lineage>
        <taxon>Bacteria</taxon>
        <taxon>Pseudomonadati</taxon>
        <taxon>Pseudomonadota</taxon>
        <taxon>Gammaproteobacteria</taxon>
        <taxon>Nevskiales</taxon>
        <taxon>Nevskiaceae</taxon>
        <taxon>Solimonas</taxon>
    </lineage>
</organism>
<dbReference type="STRING" id="489703.SAMN04488038_109147"/>
<dbReference type="GO" id="GO:0006355">
    <property type="term" value="P:regulation of DNA-templated transcription"/>
    <property type="evidence" value="ECO:0007669"/>
    <property type="project" value="InterPro"/>
</dbReference>
<reference evidence="3 4" key="1">
    <citation type="submission" date="2016-10" db="EMBL/GenBank/DDBJ databases">
        <authorList>
            <person name="de Groot N.N."/>
        </authorList>
    </citation>
    <scope>NUCLEOTIDE SEQUENCE [LARGE SCALE GENOMIC DNA]</scope>
    <source>
        <strain evidence="3 4">DSM 25927</strain>
    </source>
</reference>
<dbReference type="InterPro" id="IPR007897">
    <property type="entry name" value="PHB_accumulat"/>
</dbReference>
<feature type="domain" description="PHB accumulation regulatory" evidence="1">
    <location>
        <begin position="70"/>
        <end position="108"/>
    </location>
</feature>
<dbReference type="Pfam" id="PF07879">
    <property type="entry name" value="PHB_acc_N"/>
    <property type="match status" value="1"/>
</dbReference>
<dbReference type="Pfam" id="PF05233">
    <property type="entry name" value="PHB_acc"/>
    <property type="match status" value="1"/>
</dbReference>
<feature type="domain" description="PHA accumulation regulator DNA-binding N-terminal" evidence="2">
    <location>
        <begin position="6"/>
        <end position="65"/>
    </location>
</feature>
<dbReference type="InterPro" id="IPR010134">
    <property type="entry name" value="PHA_reg_PhaR"/>
</dbReference>
<gene>
    <name evidence="3" type="ORF">SAMN04488038_109147</name>
</gene>